<dbReference type="AlphaFoldDB" id="A0A146K561"/>
<dbReference type="Gene3D" id="3.40.50.1970">
    <property type="match status" value="1"/>
</dbReference>
<dbReference type="InterPro" id="IPR056798">
    <property type="entry name" value="ADH_Fe_C"/>
</dbReference>
<dbReference type="GO" id="GO:0046872">
    <property type="term" value="F:metal ion binding"/>
    <property type="evidence" value="ECO:0007669"/>
    <property type="project" value="InterPro"/>
</dbReference>
<dbReference type="EMBL" id="GDID01005098">
    <property type="protein sequence ID" value="JAP91508.1"/>
    <property type="molecule type" value="Transcribed_RNA"/>
</dbReference>
<proteinExistence type="inferred from homology"/>
<dbReference type="FunFam" id="3.40.50.1970:FF:000022">
    <property type="entry name" value="Alcohol dehydrogenase lateral transfer candidate"/>
    <property type="match status" value="1"/>
</dbReference>
<feature type="domain" description="Alcohol dehydrogenase iron-type/glycerol dehydrogenase GldA" evidence="3">
    <location>
        <begin position="24"/>
        <end position="196"/>
    </location>
</feature>
<dbReference type="Pfam" id="PF00465">
    <property type="entry name" value="Fe-ADH"/>
    <property type="match status" value="1"/>
</dbReference>
<evidence type="ECO:0000256" key="1">
    <source>
        <dbReference type="ARBA" id="ARBA00007358"/>
    </source>
</evidence>
<dbReference type="InterPro" id="IPR001670">
    <property type="entry name" value="ADH_Fe/GldA"/>
</dbReference>
<comment type="similarity">
    <text evidence="1">Belongs to the iron-containing alcohol dehydrogenase family.</text>
</comment>
<dbReference type="GO" id="GO:0004022">
    <property type="term" value="F:alcohol dehydrogenase (NAD+) activity"/>
    <property type="evidence" value="ECO:0007669"/>
    <property type="project" value="TreeGrafter"/>
</dbReference>
<dbReference type="Pfam" id="PF25137">
    <property type="entry name" value="ADH_Fe_C"/>
    <property type="match status" value="1"/>
</dbReference>
<dbReference type="Gene3D" id="1.20.1090.10">
    <property type="entry name" value="Dehydroquinate synthase-like - alpha domain"/>
    <property type="match status" value="1"/>
</dbReference>
<protein>
    <submittedName>
        <fullName evidence="5">Alcohol dehydrogenase</fullName>
    </submittedName>
</protein>
<accession>A0A146K561</accession>
<name>A0A146K561_9EUKA</name>
<evidence type="ECO:0000259" key="4">
    <source>
        <dbReference type="Pfam" id="PF25137"/>
    </source>
</evidence>
<evidence type="ECO:0000256" key="2">
    <source>
        <dbReference type="ARBA" id="ARBA00023002"/>
    </source>
</evidence>
<dbReference type="InterPro" id="IPR039697">
    <property type="entry name" value="Alcohol_dehydrogenase_Fe"/>
</dbReference>
<keyword evidence="2" id="KW-0560">Oxidoreductase</keyword>
<dbReference type="PANTHER" id="PTHR11496">
    <property type="entry name" value="ALCOHOL DEHYDROGENASE"/>
    <property type="match status" value="1"/>
</dbReference>
<sequence length="404" mass="44817">MDFYENYDINTIVKLIHGTKKGLFLGFNAISKIGEILDDMKPSCVGFITSPGAYKKCGVWEPLMEALSSRKIPYLHYDKIMTNPTTTVVDEAVALFKEKYDEKFLIISIGGGSPGDAAKSVAVLLHPEHQKQNCRQLYKFEFNPTHRANLVMVNVTHGTGTECDRFAVVSILDGEEHPYKPALASEVIYPDYSIDDVNAMFSMNEDMVRFTSIDALNHVMEAASTSIATPYSCTLAREVGYIVHRFLPVAMKDPKDKRARYWLTYAAAIAGMAFDESLLHLTHALEHTLSAYVPKLAHGQGLALLQPAVYEHIWEKAGPVLQPLFEPIFGSSKLTPAEAFTKIREFHNSVGFNGTLADIGLKKEDVPKLVQATVKCPGMKGLIALSPKDCDEDNIAKIFTKGFF</sequence>
<feature type="domain" description="Fe-containing alcohol dehydrogenase-like C-terminal" evidence="4">
    <location>
        <begin position="211"/>
        <end position="401"/>
    </location>
</feature>
<dbReference type="PANTHER" id="PTHR11496:SF102">
    <property type="entry name" value="ALCOHOL DEHYDROGENASE 4"/>
    <property type="match status" value="1"/>
</dbReference>
<gene>
    <name evidence="5" type="ORF">TPC1_16865</name>
</gene>
<dbReference type="SUPFAM" id="SSF56796">
    <property type="entry name" value="Dehydroquinate synthase-like"/>
    <property type="match status" value="1"/>
</dbReference>
<reference evidence="5" key="1">
    <citation type="submission" date="2015-07" db="EMBL/GenBank/DDBJ databases">
        <title>Adaptation to a free-living lifestyle via gene acquisitions in the diplomonad Trepomonas sp. PC1.</title>
        <authorList>
            <person name="Xu F."/>
            <person name="Jerlstrom-Hultqvist J."/>
            <person name="Kolisko M."/>
            <person name="Simpson A.G.B."/>
            <person name="Roger A.J."/>
            <person name="Svard S.G."/>
            <person name="Andersson J.O."/>
        </authorList>
    </citation>
    <scope>NUCLEOTIDE SEQUENCE</scope>
    <source>
        <strain evidence="5">PC1</strain>
    </source>
</reference>
<evidence type="ECO:0000259" key="3">
    <source>
        <dbReference type="Pfam" id="PF00465"/>
    </source>
</evidence>
<organism evidence="5">
    <name type="scientific">Trepomonas sp. PC1</name>
    <dbReference type="NCBI Taxonomy" id="1076344"/>
    <lineage>
        <taxon>Eukaryota</taxon>
        <taxon>Metamonada</taxon>
        <taxon>Diplomonadida</taxon>
        <taxon>Hexamitidae</taxon>
        <taxon>Hexamitinae</taxon>
        <taxon>Trepomonas</taxon>
    </lineage>
</organism>
<evidence type="ECO:0000313" key="5">
    <source>
        <dbReference type="EMBL" id="JAP91508.1"/>
    </source>
</evidence>